<proteinExistence type="predicted"/>
<gene>
    <name evidence="2" type="ORF">B296_00019449</name>
</gene>
<protein>
    <submittedName>
        <fullName evidence="2">Uncharacterized protein</fullName>
    </submittedName>
</protein>
<dbReference type="Proteomes" id="UP000287651">
    <property type="component" value="Unassembled WGS sequence"/>
</dbReference>
<evidence type="ECO:0000313" key="2">
    <source>
        <dbReference type="EMBL" id="RRT75605.1"/>
    </source>
</evidence>
<name>A0A427AH95_ENSVE</name>
<sequence>MSNLYVLSSLVDKDHIIVNILLARKSNESEGKKIERPRNPHECLRRSNDDALPLSRSVAEHQLANEPTAAAVDEQPHFVFLVAGGVVSVHPQTLPLLAPALLPGTK</sequence>
<evidence type="ECO:0000256" key="1">
    <source>
        <dbReference type="SAM" id="MobiDB-lite"/>
    </source>
</evidence>
<dbReference type="AlphaFoldDB" id="A0A427AH95"/>
<evidence type="ECO:0000313" key="3">
    <source>
        <dbReference type="Proteomes" id="UP000287651"/>
    </source>
</evidence>
<accession>A0A427AH95</accession>
<dbReference type="EMBL" id="AMZH03002428">
    <property type="protein sequence ID" value="RRT75605.1"/>
    <property type="molecule type" value="Genomic_DNA"/>
</dbReference>
<organism evidence="2 3">
    <name type="scientific">Ensete ventricosum</name>
    <name type="common">Abyssinian banana</name>
    <name type="synonym">Musa ensete</name>
    <dbReference type="NCBI Taxonomy" id="4639"/>
    <lineage>
        <taxon>Eukaryota</taxon>
        <taxon>Viridiplantae</taxon>
        <taxon>Streptophyta</taxon>
        <taxon>Embryophyta</taxon>
        <taxon>Tracheophyta</taxon>
        <taxon>Spermatophyta</taxon>
        <taxon>Magnoliopsida</taxon>
        <taxon>Liliopsida</taxon>
        <taxon>Zingiberales</taxon>
        <taxon>Musaceae</taxon>
        <taxon>Ensete</taxon>
    </lineage>
</organism>
<reference evidence="2 3" key="1">
    <citation type="journal article" date="2014" name="Agronomy (Basel)">
        <title>A Draft Genome Sequence for Ensete ventricosum, the Drought-Tolerant Tree Against Hunger.</title>
        <authorList>
            <person name="Harrison J."/>
            <person name="Moore K.A."/>
            <person name="Paszkiewicz K."/>
            <person name="Jones T."/>
            <person name="Grant M."/>
            <person name="Ambacheew D."/>
            <person name="Muzemil S."/>
            <person name="Studholme D.J."/>
        </authorList>
    </citation>
    <scope>NUCLEOTIDE SEQUENCE [LARGE SCALE GENOMIC DNA]</scope>
</reference>
<comment type="caution">
    <text evidence="2">The sequence shown here is derived from an EMBL/GenBank/DDBJ whole genome shotgun (WGS) entry which is preliminary data.</text>
</comment>
<feature type="region of interest" description="Disordered" evidence="1">
    <location>
        <begin position="27"/>
        <end position="49"/>
    </location>
</feature>